<dbReference type="AlphaFoldDB" id="A0A7M5ULW2"/>
<name>A0A7M5ULW2_9CNID</name>
<protein>
    <submittedName>
        <fullName evidence="1">Uncharacterized protein</fullName>
    </submittedName>
</protein>
<reference evidence="1" key="1">
    <citation type="submission" date="2021-01" db="UniProtKB">
        <authorList>
            <consortium name="EnsemblMetazoa"/>
        </authorList>
    </citation>
    <scope>IDENTIFICATION</scope>
</reference>
<keyword evidence="2" id="KW-1185">Reference proteome</keyword>
<evidence type="ECO:0000313" key="1">
    <source>
        <dbReference type="EnsemblMetazoa" id="CLYHEMP001058.1"/>
    </source>
</evidence>
<proteinExistence type="predicted"/>
<evidence type="ECO:0000313" key="2">
    <source>
        <dbReference type="Proteomes" id="UP000594262"/>
    </source>
</evidence>
<dbReference type="Proteomes" id="UP000594262">
    <property type="component" value="Unplaced"/>
</dbReference>
<sequence length="108" mass="12547">KTRRAIFKRTKRNIHYKNKKMKLLLPLALLCILANDCLVLSKPLTEHELNTVLSQDDRIASTKEGEMLEKRLFYSGNFGTMQINNAKLKKNMLAKFEELKKLIEGIKN</sequence>
<accession>A0A7M5ULW2</accession>
<dbReference type="EnsemblMetazoa" id="CLYHEMT001058.1">
    <property type="protein sequence ID" value="CLYHEMP001058.1"/>
    <property type="gene ID" value="CLYHEMG001058"/>
</dbReference>
<organism evidence="1 2">
    <name type="scientific">Clytia hemisphaerica</name>
    <dbReference type="NCBI Taxonomy" id="252671"/>
    <lineage>
        <taxon>Eukaryota</taxon>
        <taxon>Metazoa</taxon>
        <taxon>Cnidaria</taxon>
        <taxon>Hydrozoa</taxon>
        <taxon>Hydroidolina</taxon>
        <taxon>Leptothecata</taxon>
        <taxon>Obeliida</taxon>
        <taxon>Clytiidae</taxon>
        <taxon>Clytia</taxon>
    </lineage>
</organism>